<reference evidence="1 2" key="1">
    <citation type="submission" date="2020-08" db="EMBL/GenBank/DDBJ databases">
        <title>Genomic Encyclopedia of Type Strains, Phase IV (KMG-IV): sequencing the most valuable type-strain genomes for metagenomic binning, comparative biology and taxonomic classification.</title>
        <authorList>
            <person name="Goeker M."/>
        </authorList>
    </citation>
    <scope>NUCLEOTIDE SEQUENCE [LARGE SCALE GENOMIC DNA]</scope>
    <source>
        <strain evidence="1 2">YIM 65646</strain>
    </source>
</reference>
<dbReference type="SUPFAM" id="SSF53686">
    <property type="entry name" value="Tryptophan synthase beta subunit-like PLP-dependent enzymes"/>
    <property type="match status" value="1"/>
</dbReference>
<accession>A0A841FKU3</accession>
<evidence type="ECO:0000313" key="1">
    <source>
        <dbReference type="EMBL" id="MBB6034438.1"/>
    </source>
</evidence>
<dbReference type="Gene3D" id="3.40.50.1100">
    <property type="match status" value="1"/>
</dbReference>
<comment type="caution">
    <text evidence="1">The sequence shown here is derived from an EMBL/GenBank/DDBJ whole genome shotgun (WGS) entry which is preliminary data.</text>
</comment>
<gene>
    <name evidence="1" type="ORF">HNR73_002288</name>
</gene>
<organism evidence="1 2">
    <name type="scientific">Phytomonospora endophytica</name>
    <dbReference type="NCBI Taxonomy" id="714109"/>
    <lineage>
        <taxon>Bacteria</taxon>
        <taxon>Bacillati</taxon>
        <taxon>Actinomycetota</taxon>
        <taxon>Actinomycetes</taxon>
        <taxon>Micromonosporales</taxon>
        <taxon>Micromonosporaceae</taxon>
        <taxon>Phytomonospora</taxon>
    </lineage>
</organism>
<protein>
    <submittedName>
        <fullName evidence="1">1-aminocyclopropane-1-carboxylate deaminase/D-cysteine desulfhydrase-like pyridoxal-dependent ACC family enzyme</fullName>
    </submittedName>
</protein>
<dbReference type="GO" id="GO:1901605">
    <property type="term" value="P:alpha-amino acid metabolic process"/>
    <property type="evidence" value="ECO:0007669"/>
    <property type="project" value="UniProtKB-ARBA"/>
</dbReference>
<dbReference type="Proteomes" id="UP000548476">
    <property type="component" value="Unassembled WGS sequence"/>
</dbReference>
<keyword evidence="2" id="KW-1185">Reference proteome</keyword>
<dbReference type="AlphaFoldDB" id="A0A841FKU3"/>
<sequence length="92" mass="9801">MLKGAEYLDGEVRRLQREAFGAEGGTWSLDHRFHHGGFARSTPGLRAFTADFTARHGFAPEAVYVSKALFAVLEGGLGAGRDVVVVVTGAPL</sequence>
<proteinExistence type="predicted"/>
<dbReference type="InterPro" id="IPR036052">
    <property type="entry name" value="TrpB-like_PALP_sf"/>
</dbReference>
<dbReference type="EMBL" id="JACHGT010000004">
    <property type="protein sequence ID" value="MBB6034438.1"/>
    <property type="molecule type" value="Genomic_DNA"/>
</dbReference>
<name>A0A841FKU3_9ACTN</name>
<evidence type="ECO:0000313" key="2">
    <source>
        <dbReference type="Proteomes" id="UP000548476"/>
    </source>
</evidence>